<evidence type="ECO:0000313" key="3">
    <source>
        <dbReference type="EMBL" id="QIN29044.1"/>
    </source>
</evidence>
<dbReference type="Pfam" id="PF22302">
    <property type="entry name" value="DUF6968"/>
    <property type="match status" value="1"/>
</dbReference>
<name>A0A6G8KW44_9MICO</name>
<accession>A0A6G8KW44</accession>
<feature type="domain" description="DUF6968" evidence="2">
    <location>
        <begin position="23"/>
        <end position="79"/>
    </location>
</feature>
<dbReference type="AlphaFoldDB" id="A0A6G8KW44"/>
<organism evidence="3 4">
    <name type="scientific">Brevibacterium luteolum</name>
    <dbReference type="NCBI Taxonomy" id="199591"/>
    <lineage>
        <taxon>Bacteria</taxon>
        <taxon>Bacillati</taxon>
        <taxon>Actinomycetota</taxon>
        <taxon>Actinomycetes</taxon>
        <taxon>Micrococcales</taxon>
        <taxon>Brevibacteriaceae</taxon>
        <taxon>Brevibacterium</taxon>
    </lineage>
</organism>
<evidence type="ECO:0000256" key="1">
    <source>
        <dbReference type="SAM" id="MobiDB-lite"/>
    </source>
</evidence>
<feature type="region of interest" description="Disordered" evidence="1">
    <location>
        <begin position="1"/>
        <end position="25"/>
    </location>
</feature>
<dbReference type="EMBL" id="CP035810">
    <property type="protein sequence ID" value="QIN29044.1"/>
    <property type="molecule type" value="Genomic_DNA"/>
</dbReference>
<dbReference type="KEGG" id="blut:EW640_06990"/>
<evidence type="ECO:0000313" key="4">
    <source>
        <dbReference type="Proteomes" id="UP000501518"/>
    </source>
</evidence>
<protein>
    <recommendedName>
        <fullName evidence="2">DUF6968 domain-containing protein</fullName>
    </recommendedName>
</protein>
<dbReference type="Proteomes" id="UP000501518">
    <property type="component" value="Chromosome"/>
</dbReference>
<sequence>MSASPRTTLHRTTAPSPAPTWRRQRVQIPISLPAPVRDAPETEWICRFETAGLGEDSGKEVCGVDGIQALELTIQLLGVIEELEQLSLPDG</sequence>
<dbReference type="InterPro" id="IPR054241">
    <property type="entry name" value="DUF6968"/>
</dbReference>
<dbReference type="RefSeq" id="WP_165883478.1">
    <property type="nucleotide sequence ID" value="NZ_CP035810.1"/>
</dbReference>
<gene>
    <name evidence="3" type="ORF">EW640_06990</name>
</gene>
<evidence type="ECO:0000259" key="2">
    <source>
        <dbReference type="Pfam" id="PF22302"/>
    </source>
</evidence>
<reference evidence="3 4" key="1">
    <citation type="submission" date="2019-02" db="EMBL/GenBank/DDBJ databases">
        <title>Complete Genome Sequence and Methylome Analysis of Brevibacterium luteolum NEB1784.</title>
        <authorList>
            <person name="Fomenkov A."/>
            <person name="Roberts R.J."/>
        </authorList>
    </citation>
    <scope>NUCLEOTIDE SEQUENCE [LARGE SCALE GENOMIC DNA]</scope>
    <source>
        <strain evidence="3 4">NEB1784</strain>
    </source>
</reference>
<feature type="compositionally biased region" description="Polar residues" evidence="1">
    <location>
        <begin position="1"/>
        <end position="15"/>
    </location>
</feature>
<proteinExistence type="predicted"/>